<sequence>MANKSIRNVLLVAVSTFWLIGSSERCTAKPPEPVSVVDYMNSIGLDSSFNNRKALYLKQWPQDFYSGTAEQNIKLLKYLLGQKEYVLIPFPSAAIDGCEKFYSHLIVSKFVTEAFQKNAISACIVTGTKTPQNKIRIKLQEEYLSRKPADGKVFTAEEHKAIHDAAYKAAGCKEDSADLWGWYVVDKQRLPPLIVKQAIEIFGECTITK</sequence>
<dbReference type="SUPFAM" id="SSF158634">
    <property type="entry name" value="RPA2825-like"/>
    <property type="match status" value="1"/>
</dbReference>
<evidence type="ECO:0000313" key="2">
    <source>
        <dbReference type="Proteomes" id="UP000318384"/>
    </source>
</evidence>
<dbReference type="Proteomes" id="UP000318384">
    <property type="component" value="Chromosome"/>
</dbReference>
<keyword evidence="2" id="KW-1185">Reference proteome</keyword>
<dbReference type="AlphaFoldDB" id="A0A517WWK0"/>
<protein>
    <submittedName>
        <fullName evidence="1">Uncharacterized protein</fullName>
    </submittedName>
</protein>
<proteinExistence type="predicted"/>
<accession>A0A517WWK0</accession>
<name>A0A517WWK0_9PLAN</name>
<gene>
    <name evidence="1" type="ORF">V202x_30260</name>
</gene>
<organism evidence="1 2">
    <name type="scientific">Gimesia aquarii</name>
    <dbReference type="NCBI Taxonomy" id="2527964"/>
    <lineage>
        <taxon>Bacteria</taxon>
        <taxon>Pseudomonadati</taxon>
        <taxon>Planctomycetota</taxon>
        <taxon>Planctomycetia</taxon>
        <taxon>Planctomycetales</taxon>
        <taxon>Planctomycetaceae</taxon>
        <taxon>Gimesia</taxon>
    </lineage>
</organism>
<evidence type="ECO:0000313" key="1">
    <source>
        <dbReference type="EMBL" id="QDU09650.1"/>
    </source>
</evidence>
<dbReference type="EMBL" id="CP037422">
    <property type="protein sequence ID" value="QDU09650.1"/>
    <property type="molecule type" value="Genomic_DNA"/>
</dbReference>
<reference evidence="1 2" key="1">
    <citation type="submission" date="2019-03" db="EMBL/GenBank/DDBJ databases">
        <title>Deep-cultivation of Planctomycetes and their phenomic and genomic characterization uncovers novel biology.</title>
        <authorList>
            <person name="Wiegand S."/>
            <person name="Jogler M."/>
            <person name="Boedeker C."/>
            <person name="Pinto D."/>
            <person name="Vollmers J."/>
            <person name="Rivas-Marin E."/>
            <person name="Kohn T."/>
            <person name="Peeters S.H."/>
            <person name="Heuer A."/>
            <person name="Rast P."/>
            <person name="Oberbeckmann S."/>
            <person name="Bunk B."/>
            <person name="Jeske O."/>
            <person name="Meyerdierks A."/>
            <person name="Storesund J.E."/>
            <person name="Kallscheuer N."/>
            <person name="Luecker S."/>
            <person name="Lage O.M."/>
            <person name="Pohl T."/>
            <person name="Merkel B.J."/>
            <person name="Hornburger P."/>
            <person name="Mueller R.-W."/>
            <person name="Bruemmer F."/>
            <person name="Labrenz M."/>
            <person name="Spormann A.M."/>
            <person name="Op den Camp H."/>
            <person name="Overmann J."/>
            <person name="Amann R."/>
            <person name="Jetten M.S.M."/>
            <person name="Mascher T."/>
            <person name="Medema M.H."/>
            <person name="Devos D.P."/>
            <person name="Kaster A.-K."/>
            <person name="Ovreas L."/>
            <person name="Rohde M."/>
            <person name="Galperin M.Y."/>
            <person name="Jogler C."/>
        </authorList>
    </citation>
    <scope>NUCLEOTIDE SEQUENCE [LARGE SCALE GENOMIC DNA]</scope>
    <source>
        <strain evidence="1 2">V202</strain>
    </source>
</reference>
<dbReference type="OrthoDB" id="9812045at2"/>
<dbReference type="RefSeq" id="WP_145176198.1">
    <property type="nucleotide sequence ID" value="NZ_CP037422.1"/>
</dbReference>